<accession>A0A816QFF9</accession>
<dbReference type="InterPro" id="IPR040887">
    <property type="entry name" value="AUDH_Cupin"/>
</dbReference>
<dbReference type="Pfam" id="PF18637">
    <property type="entry name" value="AUDH_Cupin"/>
    <property type="match status" value="1"/>
</dbReference>
<organism evidence="4 5">
    <name type="scientific">Rotaria magnacalcarata</name>
    <dbReference type="NCBI Taxonomy" id="392030"/>
    <lineage>
        <taxon>Eukaryota</taxon>
        <taxon>Metazoa</taxon>
        <taxon>Spiralia</taxon>
        <taxon>Gnathifera</taxon>
        <taxon>Rotifera</taxon>
        <taxon>Eurotatoria</taxon>
        <taxon>Bdelloidea</taxon>
        <taxon>Philodinida</taxon>
        <taxon>Philodinidae</taxon>
        <taxon>Rotaria</taxon>
    </lineage>
</organism>
<dbReference type="SUPFAM" id="SSF69318">
    <property type="entry name" value="Integrin alpha N-terminal domain"/>
    <property type="match status" value="1"/>
</dbReference>
<dbReference type="Pfam" id="PF22301">
    <property type="entry name" value="AUDH_beta_propeller"/>
    <property type="match status" value="1"/>
</dbReference>
<dbReference type="Gene3D" id="2.60.120.990">
    <property type="match status" value="1"/>
</dbReference>
<comment type="caution">
    <text evidence="4">The sequence shown here is derived from an EMBL/GenBank/DDBJ whole genome shotgun (WGS) entry which is preliminary data.</text>
</comment>
<feature type="domain" description="Aldos-2-ulose dehydratase beta-propeller" evidence="3">
    <location>
        <begin position="139"/>
        <end position="318"/>
    </location>
</feature>
<feature type="chain" id="PRO_5032639647" evidence="1">
    <location>
        <begin position="28"/>
        <end position="796"/>
    </location>
</feature>
<evidence type="ECO:0000259" key="2">
    <source>
        <dbReference type="Pfam" id="PF18637"/>
    </source>
</evidence>
<dbReference type="InterPro" id="IPR054583">
    <property type="entry name" value="Beta-prop_AUDH"/>
</dbReference>
<evidence type="ECO:0000256" key="1">
    <source>
        <dbReference type="SAM" id="SignalP"/>
    </source>
</evidence>
<evidence type="ECO:0000259" key="3">
    <source>
        <dbReference type="Pfam" id="PF22301"/>
    </source>
</evidence>
<dbReference type="InterPro" id="IPR028994">
    <property type="entry name" value="Integrin_alpha_N"/>
</dbReference>
<gene>
    <name evidence="4" type="ORF">WKI299_LOCUS11973</name>
</gene>
<dbReference type="Proteomes" id="UP000663856">
    <property type="component" value="Unassembled WGS sequence"/>
</dbReference>
<keyword evidence="1" id="KW-0732">Signal</keyword>
<dbReference type="AlphaFoldDB" id="A0A816QFF9"/>
<dbReference type="EMBL" id="CAJNRF010004471">
    <property type="protein sequence ID" value="CAF2060153.1"/>
    <property type="molecule type" value="Genomic_DNA"/>
</dbReference>
<name>A0A816QFF9_9BILA</name>
<feature type="signal peptide" evidence="1">
    <location>
        <begin position="1"/>
        <end position="27"/>
    </location>
</feature>
<proteinExistence type="predicted"/>
<evidence type="ECO:0000313" key="4">
    <source>
        <dbReference type="EMBL" id="CAF2060153.1"/>
    </source>
</evidence>
<evidence type="ECO:0000313" key="5">
    <source>
        <dbReference type="Proteomes" id="UP000663856"/>
    </source>
</evidence>
<feature type="domain" description="Aldos-2-ulose dehydratase/isomerase (AUDH) Cupin" evidence="2">
    <location>
        <begin position="450"/>
        <end position="754"/>
    </location>
</feature>
<sequence>MNFNTMHSLWIWRLLLLLQLIVPHIMGIPLNQLRMNYGSYSPTFEKKLVEENLPDGYWVEAFQVDNKSSIGLVAYGLSSGDIYLYENASTTKAPGKRTLIQKLDGPVAMDQADITGNGMNDIIICFQYGNTMLDTDPEGGKIVWLENPGQNIDKKQWKMHYVGKSTAMHRLKVGHFTQTKRWEIIGLPIVSKPYDLLSPVPVILFRQPDNIYDATEWPHEIINQQFFHLIHDAKQFNDNQLDNLLIASSEGINWLYFNQNLRQWTIKHIGDGEQEQKQQTTYYGSGGIDMGRVGNDSFAYMPAVEPFHGNVISVYTKNANNSSEQAPRKRYVLDIYGNPNENGEGPAHHLVCADFDKDGDDEFLVALRGPWPNQGVYFYKPIDISRGLFAKWKVSDDSAARIAVADFDNDGFLDFATISYNVPGYYTAENPSINIFYNRFAQQMAPHKNEIQVTKQNNDLLFKVPRPNKALQYQELPFITMNGIVFSLAIVPPHSSRQVDNNTYIKVLDGAIMWTDSSKGSHQRVTQSRKLLSEPRTVVTLEIHSENQRIRTDNEGAFLMIFKTPGNINDAQRIDDMKKVIIDNSLPEYYPEDTRQLDFQFIRYDRLDSNPHFKDLEFYNMKGFRIDFIDNDEHICYMQLWAAGQGVNAGVHNHEKNTFCEVHVCIINGSGKGGMHYLNSSKEVYNPLTTPDSAFEQLVLPTFYEHGPLWDIDAQNKPVLRNDSTVVYPWHKWQAGINTSFNESFDIWVVFEFNSQLSILPASNQSTLPVPNESKRTFIPNMLNTCIAMLIVYIHY</sequence>
<dbReference type="Gene3D" id="2.130.10.130">
    <property type="entry name" value="Integrin alpha, N-terminal"/>
    <property type="match status" value="1"/>
</dbReference>
<protein>
    <submittedName>
        <fullName evidence="4">Uncharacterized protein</fullName>
    </submittedName>
</protein>
<reference evidence="4" key="1">
    <citation type="submission" date="2021-02" db="EMBL/GenBank/DDBJ databases">
        <authorList>
            <person name="Nowell W R."/>
        </authorList>
    </citation>
    <scope>NUCLEOTIDE SEQUENCE</scope>
</reference>